<evidence type="ECO:0000313" key="2">
    <source>
        <dbReference type="EMBL" id="JAE07948.1"/>
    </source>
</evidence>
<protein>
    <submittedName>
        <fullName evidence="2">Uncharacterized protein</fullName>
    </submittedName>
</protein>
<reference evidence="2" key="1">
    <citation type="submission" date="2014-09" db="EMBL/GenBank/DDBJ databases">
        <authorList>
            <person name="Magalhaes I.L.F."/>
            <person name="Oliveira U."/>
            <person name="Santos F.R."/>
            <person name="Vidigal T.H.D.A."/>
            <person name="Brescovit A.D."/>
            <person name="Santos A.J."/>
        </authorList>
    </citation>
    <scope>NUCLEOTIDE SEQUENCE</scope>
    <source>
        <tissue evidence="2">Shoot tissue taken approximately 20 cm above the soil surface</tissue>
    </source>
</reference>
<feature type="compositionally biased region" description="Polar residues" evidence="1">
    <location>
        <begin position="29"/>
        <end position="43"/>
    </location>
</feature>
<evidence type="ECO:0000256" key="1">
    <source>
        <dbReference type="SAM" id="MobiDB-lite"/>
    </source>
</evidence>
<accession>A0A0A9FI47</accession>
<feature type="region of interest" description="Disordered" evidence="1">
    <location>
        <begin position="19"/>
        <end position="53"/>
    </location>
</feature>
<sequence>MSIIIVSLMQRRLGTDKTDIKHHDLPTDANLTYPKQLQMSKNNNVKKEEPKDS</sequence>
<proteinExistence type="predicted"/>
<dbReference type="EMBL" id="GBRH01189948">
    <property type="protein sequence ID" value="JAE07948.1"/>
    <property type="molecule type" value="Transcribed_RNA"/>
</dbReference>
<name>A0A0A9FI47_ARUDO</name>
<dbReference type="AlphaFoldDB" id="A0A0A9FI47"/>
<reference evidence="2" key="2">
    <citation type="journal article" date="2015" name="Data Brief">
        <title>Shoot transcriptome of the giant reed, Arundo donax.</title>
        <authorList>
            <person name="Barrero R.A."/>
            <person name="Guerrero F.D."/>
            <person name="Moolhuijzen P."/>
            <person name="Goolsby J.A."/>
            <person name="Tidwell J."/>
            <person name="Bellgard S.E."/>
            <person name="Bellgard M.I."/>
        </authorList>
    </citation>
    <scope>NUCLEOTIDE SEQUENCE</scope>
    <source>
        <tissue evidence="2">Shoot tissue taken approximately 20 cm above the soil surface</tissue>
    </source>
</reference>
<organism evidence="2">
    <name type="scientific">Arundo donax</name>
    <name type="common">Giant reed</name>
    <name type="synonym">Donax arundinaceus</name>
    <dbReference type="NCBI Taxonomy" id="35708"/>
    <lineage>
        <taxon>Eukaryota</taxon>
        <taxon>Viridiplantae</taxon>
        <taxon>Streptophyta</taxon>
        <taxon>Embryophyta</taxon>
        <taxon>Tracheophyta</taxon>
        <taxon>Spermatophyta</taxon>
        <taxon>Magnoliopsida</taxon>
        <taxon>Liliopsida</taxon>
        <taxon>Poales</taxon>
        <taxon>Poaceae</taxon>
        <taxon>PACMAD clade</taxon>
        <taxon>Arundinoideae</taxon>
        <taxon>Arundineae</taxon>
        <taxon>Arundo</taxon>
    </lineage>
</organism>